<sequence length="352" mass="37771">MLYNKFKGLEDILKKGVCLSMKKIINNVDYAVEDMLEGMIKAYPNKIRKLDAGNIIVRKDAPIKDKVALVSGGGSGHEPAHGGYVGKGMLDAAVAGAVFTSPTPDQVFEAVKAVDGGRGVLLVIKNYSGDVMNFEMAKDMAEMEGIQVEAVVVNDDVAVEDSTYTTGRRGIAGTIFIHKIAGAKAEKGASLEEVKSVAEKVISNVKSMGVALTPCTVPAAAKPSFTLEENEMEIGIGIHGEPGTHREELKSADEITEHLVNKILDDIKIDKGEEVAIMVNGLGSTPLMELFIVNKKVHQMLEDKGIKVYETFVGEYMTSLEMAGCSVTLLKLDGELKELLDANADTPAMKVL</sequence>
<dbReference type="Proteomes" id="UP000001412">
    <property type="component" value="Chromosome"/>
</dbReference>
<dbReference type="Gene3D" id="3.30.1180.20">
    <property type="entry name" value="Dihydroxyacetone kinase, domain 2"/>
    <property type="match status" value="1"/>
</dbReference>
<keyword evidence="5 9" id="KW-0418">Kinase</keyword>
<evidence type="ECO:0000259" key="8">
    <source>
        <dbReference type="PROSITE" id="PS51481"/>
    </source>
</evidence>
<dbReference type="GO" id="GO:0005829">
    <property type="term" value="C:cytosol"/>
    <property type="evidence" value="ECO:0007669"/>
    <property type="project" value="TreeGrafter"/>
</dbReference>
<evidence type="ECO:0000313" key="9">
    <source>
        <dbReference type="EMBL" id="AAO36293.1"/>
    </source>
</evidence>
<dbReference type="AlphaFoldDB" id="Q893P9"/>
<proteinExistence type="predicted"/>
<dbReference type="SUPFAM" id="SSF82549">
    <property type="entry name" value="DAK1/DegV-like"/>
    <property type="match status" value="1"/>
</dbReference>
<evidence type="ECO:0000313" key="10">
    <source>
        <dbReference type="Proteomes" id="UP000001412"/>
    </source>
</evidence>
<dbReference type="GO" id="GO:0047324">
    <property type="term" value="F:phosphoenolpyruvate-glycerone phosphotransferase activity"/>
    <property type="evidence" value="ECO:0007669"/>
    <property type="project" value="UniProtKB-EC"/>
</dbReference>
<dbReference type="FunFam" id="3.40.50.10440:FF:000001">
    <property type="entry name" value="Dihydroxyacetone kinase, DhaK subunit"/>
    <property type="match status" value="1"/>
</dbReference>
<keyword evidence="4 9" id="KW-0808">Transferase</keyword>
<dbReference type="InterPro" id="IPR050861">
    <property type="entry name" value="Dihydroxyacetone_Kinase"/>
</dbReference>
<dbReference type="Gene3D" id="3.40.50.10440">
    <property type="entry name" value="Dihydroxyacetone kinase, domain 1"/>
    <property type="match status" value="1"/>
</dbReference>
<name>Q893P9_CLOTE</name>
<evidence type="ECO:0000256" key="6">
    <source>
        <dbReference type="ARBA" id="ARBA00022798"/>
    </source>
</evidence>
<evidence type="ECO:0000256" key="7">
    <source>
        <dbReference type="ARBA" id="ARBA00046577"/>
    </source>
</evidence>
<comment type="pathway">
    <text evidence="2">Polyol metabolism; glycerol degradation.</text>
</comment>
<dbReference type="PROSITE" id="PS51481">
    <property type="entry name" value="DHAK"/>
    <property type="match status" value="1"/>
</dbReference>
<accession>Q893P9</accession>
<dbReference type="EMBL" id="AE015927">
    <property type="protein sequence ID" value="AAO36293.1"/>
    <property type="molecule type" value="Genomic_DNA"/>
</dbReference>
<comment type="subunit">
    <text evidence="7">Homodimer. The dihydroxyacetone kinase complex is composed of a homodimer of DhaM, a homodimer of DhaK and the subunit DhaL.</text>
</comment>
<dbReference type="STRING" id="212717.CTC_01762"/>
<keyword evidence="10" id="KW-1185">Reference proteome</keyword>
<dbReference type="GO" id="GO:0004371">
    <property type="term" value="F:glycerone kinase activity"/>
    <property type="evidence" value="ECO:0007669"/>
    <property type="project" value="InterPro"/>
</dbReference>
<evidence type="ECO:0000256" key="5">
    <source>
        <dbReference type="ARBA" id="ARBA00022777"/>
    </source>
</evidence>
<evidence type="ECO:0000256" key="4">
    <source>
        <dbReference type="ARBA" id="ARBA00022679"/>
    </source>
</evidence>
<dbReference type="InterPro" id="IPR004006">
    <property type="entry name" value="DhaK_dom"/>
</dbReference>
<dbReference type="PANTHER" id="PTHR28629:SF4">
    <property type="entry name" value="TRIOKINASE_FMN CYCLASE"/>
    <property type="match status" value="1"/>
</dbReference>
<dbReference type="FunFam" id="3.30.1180.20:FF:000002">
    <property type="entry name" value="Dihydroxyacetone kinase subunit DhaK"/>
    <property type="match status" value="1"/>
</dbReference>
<evidence type="ECO:0000256" key="3">
    <source>
        <dbReference type="ARBA" id="ARBA00012095"/>
    </source>
</evidence>
<dbReference type="EC" id="2.7.1.121" evidence="3"/>
<comment type="catalytic activity">
    <reaction evidence="1">
        <text>dihydroxyacetone + phosphoenolpyruvate = dihydroxyacetone phosphate + pyruvate</text>
        <dbReference type="Rhea" id="RHEA:18381"/>
        <dbReference type="ChEBI" id="CHEBI:15361"/>
        <dbReference type="ChEBI" id="CHEBI:16016"/>
        <dbReference type="ChEBI" id="CHEBI:57642"/>
        <dbReference type="ChEBI" id="CHEBI:58702"/>
        <dbReference type="EC" id="2.7.1.121"/>
    </reaction>
</comment>
<dbReference type="GO" id="GO:0019563">
    <property type="term" value="P:glycerol catabolic process"/>
    <property type="evidence" value="ECO:0007669"/>
    <property type="project" value="TreeGrafter"/>
</dbReference>
<organism evidence="9 10">
    <name type="scientific">Clostridium tetani (strain Massachusetts / E88)</name>
    <dbReference type="NCBI Taxonomy" id="212717"/>
    <lineage>
        <taxon>Bacteria</taxon>
        <taxon>Bacillati</taxon>
        <taxon>Bacillota</taxon>
        <taxon>Clostridia</taxon>
        <taxon>Eubacteriales</taxon>
        <taxon>Clostridiaceae</taxon>
        <taxon>Clostridium</taxon>
    </lineage>
</organism>
<protein>
    <recommendedName>
        <fullName evidence="3">phosphoenolpyruvate--glycerone phosphotransferase</fullName>
        <ecNumber evidence="3">2.7.1.121</ecNumber>
    </recommendedName>
</protein>
<dbReference type="KEGG" id="ctc:CTC_01762"/>
<reference evidence="9 10" key="1">
    <citation type="journal article" date="2003" name="Proc. Natl. Acad. Sci. U.S.A.">
        <title>The genome sequence of Clostridium tetani, the causative agent of tetanus disease.</title>
        <authorList>
            <person name="Brueggemann H."/>
            <person name="Baumer S."/>
            <person name="Fricke W.F."/>
            <person name="Wiezer A."/>
            <person name="Liesegang H."/>
            <person name="Decker I."/>
            <person name="Herzberg C."/>
            <person name="Martinez-Arias R."/>
            <person name="Merkl R."/>
            <person name="Henne A."/>
            <person name="Gottschalk G."/>
        </authorList>
    </citation>
    <scope>NUCLEOTIDE SEQUENCE [LARGE SCALE GENOMIC DNA]</scope>
    <source>
        <strain evidence="10">Massachusetts / E88</strain>
    </source>
</reference>
<dbReference type="NCBIfam" id="TIGR02363">
    <property type="entry name" value="dhaK1"/>
    <property type="match status" value="1"/>
</dbReference>
<dbReference type="InterPro" id="IPR012736">
    <property type="entry name" value="DhaK_1"/>
</dbReference>
<feature type="domain" description="DhaK" evidence="8">
    <location>
        <begin position="27"/>
        <end position="349"/>
    </location>
</feature>
<gene>
    <name evidence="9" type="ordered locus">CTC_01762</name>
</gene>
<dbReference type="HOGENOM" id="CLU_017054_0_0_9"/>
<keyword evidence="6" id="KW-0319">Glycerol metabolism</keyword>
<dbReference type="PANTHER" id="PTHR28629">
    <property type="entry name" value="TRIOKINASE/FMN CYCLASE"/>
    <property type="match status" value="1"/>
</dbReference>
<dbReference type="Pfam" id="PF02733">
    <property type="entry name" value="Dak1"/>
    <property type="match status" value="1"/>
</dbReference>
<evidence type="ECO:0000256" key="1">
    <source>
        <dbReference type="ARBA" id="ARBA00001113"/>
    </source>
</evidence>
<evidence type="ECO:0000256" key="2">
    <source>
        <dbReference type="ARBA" id="ARBA00004745"/>
    </source>
</evidence>